<gene>
    <name evidence="6" type="ORF">HUT08_02520</name>
</gene>
<evidence type="ECO:0000256" key="1">
    <source>
        <dbReference type="ARBA" id="ARBA00007664"/>
    </source>
</evidence>
<dbReference type="SUPFAM" id="SSF50494">
    <property type="entry name" value="Trypsin-like serine proteases"/>
    <property type="match status" value="1"/>
</dbReference>
<organism evidence="6 7">
    <name type="scientific">Streptomyces buecherae</name>
    <dbReference type="NCBI Taxonomy" id="2763006"/>
    <lineage>
        <taxon>Bacteria</taxon>
        <taxon>Bacillati</taxon>
        <taxon>Actinomycetota</taxon>
        <taxon>Actinomycetes</taxon>
        <taxon>Kitasatosporales</taxon>
        <taxon>Streptomycetaceae</taxon>
        <taxon>Streptomyces</taxon>
    </lineage>
</organism>
<dbReference type="RefSeq" id="WP_176160321.1">
    <property type="nucleotide sequence ID" value="NZ_CP054929.1"/>
</dbReference>
<evidence type="ECO:0000313" key="7">
    <source>
        <dbReference type="Proteomes" id="UP000509303"/>
    </source>
</evidence>
<feature type="signal peptide" evidence="4">
    <location>
        <begin position="1"/>
        <end position="30"/>
    </location>
</feature>
<protein>
    <submittedName>
        <fullName evidence="6">Serine protease</fullName>
    </submittedName>
</protein>
<keyword evidence="2" id="KW-1015">Disulfide bond</keyword>
<keyword evidence="7" id="KW-1185">Reference proteome</keyword>
<dbReference type="PROSITE" id="PS50240">
    <property type="entry name" value="TRYPSIN_DOM"/>
    <property type="match status" value="1"/>
</dbReference>
<evidence type="ECO:0000256" key="2">
    <source>
        <dbReference type="ARBA" id="ARBA00023157"/>
    </source>
</evidence>
<feature type="chain" id="PRO_5028857584" evidence="4">
    <location>
        <begin position="31"/>
        <end position="291"/>
    </location>
</feature>
<dbReference type="InterPro" id="IPR050430">
    <property type="entry name" value="Peptidase_S1"/>
</dbReference>
<feature type="region of interest" description="Disordered" evidence="3">
    <location>
        <begin position="28"/>
        <end position="58"/>
    </location>
</feature>
<dbReference type="InterPro" id="IPR009003">
    <property type="entry name" value="Peptidase_S1_PA"/>
</dbReference>
<dbReference type="Gene3D" id="2.40.10.10">
    <property type="entry name" value="Trypsin-like serine proteases"/>
    <property type="match status" value="1"/>
</dbReference>
<dbReference type="InterPro" id="IPR001314">
    <property type="entry name" value="Peptidase_S1A"/>
</dbReference>
<keyword evidence="6" id="KW-0645">Protease</keyword>
<dbReference type="GO" id="GO:0006508">
    <property type="term" value="P:proteolysis"/>
    <property type="evidence" value="ECO:0007669"/>
    <property type="project" value="UniProtKB-KW"/>
</dbReference>
<dbReference type="InterPro" id="IPR033116">
    <property type="entry name" value="TRYPSIN_SER"/>
</dbReference>
<keyword evidence="4" id="KW-0732">Signal</keyword>
<dbReference type="PANTHER" id="PTHR24276">
    <property type="entry name" value="POLYSERASE-RELATED"/>
    <property type="match status" value="1"/>
</dbReference>
<evidence type="ECO:0000259" key="5">
    <source>
        <dbReference type="PROSITE" id="PS50240"/>
    </source>
</evidence>
<proteinExistence type="inferred from homology"/>
<dbReference type="PANTHER" id="PTHR24276:SF98">
    <property type="entry name" value="FI18310P1-RELATED"/>
    <property type="match status" value="1"/>
</dbReference>
<dbReference type="GO" id="GO:0004252">
    <property type="term" value="F:serine-type endopeptidase activity"/>
    <property type="evidence" value="ECO:0007669"/>
    <property type="project" value="InterPro"/>
</dbReference>
<comment type="similarity">
    <text evidence="1">Belongs to the peptidase S1 family.</text>
</comment>
<dbReference type="Pfam" id="PF00089">
    <property type="entry name" value="Trypsin"/>
    <property type="match status" value="1"/>
</dbReference>
<dbReference type="AlphaFoldDB" id="A0A7H8N2I7"/>
<accession>A0A7H8N2I7</accession>
<evidence type="ECO:0000313" key="6">
    <source>
        <dbReference type="EMBL" id="QKW48606.1"/>
    </source>
</evidence>
<name>A0A7H8N2I7_9ACTN</name>
<evidence type="ECO:0000256" key="3">
    <source>
        <dbReference type="SAM" id="MobiDB-lite"/>
    </source>
</evidence>
<dbReference type="PRINTS" id="PR00722">
    <property type="entry name" value="CHYMOTRYPSIN"/>
</dbReference>
<dbReference type="Proteomes" id="UP000509303">
    <property type="component" value="Chromosome"/>
</dbReference>
<evidence type="ECO:0000256" key="4">
    <source>
        <dbReference type="SAM" id="SignalP"/>
    </source>
</evidence>
<dbReference type="InterPro" id="IPR001254">
    <property type="entry name" value="Trypsin_dom"/>
</dbReference>
<dbReference type="EMBL" id="CP054929">
    <property type="protein sequence ID" value="QKW48606.1"/>
    <property type="molecule type" value="Genomic_DNA"/>
</dbReference>
<reference evidence="6 7" key="1">
    <citation type="submission" date="2020-06" db="EMBL/GenBank/DDBJ databases">
        <title>Genome mining for natural products.</title>
        <authorList>
            <person name="Zhang B."/>
            <person name="Shi J."/>
            <person name="Ge H."/>
        </authorList>
    </citation>
    <scope>NUCLEOTIDE SEQUENCE [LARGE SCALE GENOMIC DNA]</scope>
    <source>
        <strain evidence="6 7">NA00687</strain>
    </source>
</reference>
<dbReference type="InterPro" id="IPR043504">
    <property type="entry name" value="Peptidase_S1_PA_chymotrypsin"/>
</dbReference>
<dbReference type="PROSITE" id="PS00135">
    <property type="entry name" value="TRYPSIN_SER"/>
    <property type="match status" value="1"/>
</dbReference>
<keyword evidence="6" id="KW-0378">Hydrolase</keyword>
<feature type="domain" description="Peptidase S1" evidence="5">
    <location>
        <begin position="58"/>
        <end position="289"/>
    </location>
</feature>
<sequence length="291" mass="30346">MSKTKRLTQLASLTVATLAVAPLLSGGAQAATDDTTHRTRAVNPTDTAPAPSETHTRIVGGQPTTVAEYPYIIAALREGGQRPMGQTCTGSVIGPKTILIAAHCKNGDGAKSFFYGADDLTKPEGGVRIDVESYTQHPKYSSPDGRPTGYDVAVVKTKQTIPVKGGQYARFATSADSSLSKPGKTGTAIGYGRVRLGENQYARVKKASLPIVDGRNTCGAFGNFKDATMVCAGYANGHDGICQGDSGGPLVVDGVVVGVASWVKTGCTSYGAWGRLTNEMGDWVKTQLSRG</sequence>
<dbReference type="SMART" id="SM00020">
    <property type="entry name" value="Tryp_SPc"/>
    <property type="match status" value="1"/>
</dbReference>